<dbReference type="PROSITE" id="PS51257">
    <property type="entry name" value="PROKAR_LIPOPROTEIN"/>
    <property type="match status" value="1"/>
</dbReference>
<feature type="chain" id="PRO_5035233334" evidence="6">
    <location>
        <begin position="22"/>
        <end position="617"/>
    </location>
</feature>
<evidence type="ECO:0000256" key="1">
    <source>
        <dbReference type="ARBA" id="ARBA00004442"/>
    </source>
</evidence>
<evidence type="ECO:0000256" key="4">
    <source>
        <dbReference type="ARBA" id="ARBA00023136"/>
    </source>
</evidence>
<feature type="domain" description="RagB/SusD" evidence="7">
    <location>
        <begin position="325"/>
        <end position="617"/>
    </location>
</feature>
<feature type="signal peptide" evidence="6">
    <location>
        <begin position="1"/>
        <end position="21"/>
    </location>
</feature>
<evidence type="ECO:0000256" key="6">
    <source>
        <dbReference type="SAM" id="SignalP"/>
    </source>
</evidence>
<reference evidence="9 10" key="1">
    <citation type="journal article" date="2014" name="Int. J. Syst. Evol. Microbiol.">
        <title>Complete genome sequence of Corynebacterium casei LMG S-19264T (=DSM 44701T), isolated from a smear-ripened cheese.</title>
        <authorList>
            <consortium name="US DOE Joint Genome Institute (JGI-PGF)"/>
            <person name="Walter F."/>
            <person name="Albersmeier A."/>
            <person name="Kalinowski J."/>
            <person name="Ruckert C."/>
        </authorList>
    </citation>
    <scope>NUCLEOTIDE SEQUENCE [LARGE SCALE GENOMIC DNA]</scope>
    <source>
        <strain evidence="9 10">KCTC 12866</strain>
    </source>
</reference>
<gene>
    <name evidence="9" type="ORF">GCM10007390_15480</name>
</gene>
<evidence type="ECO:0000256" key="2">
    <source>
        <dbReference type="ARBA" id="ARBA00006275"/>
    </source>
</evidence>
<evidence type="ECO:0000313" key="9">
    <source>
        <dbReference type="EMBL" id="GHB62556.1"/>
    </source>
</evidence>
<dbReference type="Proteomes" id="UP000598271">
    <property type="component" value="Unassembled WGS sequence"/>
</dbReference>
<sequence length="617" mass="69441">MKIKKLGALFLAAVLVPTMMASCQEDFLDQSPESGLDTDEVFGKYDNFKRFFDTIYEGTKLDGTTWRDYNIKTSFSLYFNFWDQKYTLEALTDMSDQGRSMDAQVIKAGSISAVINKMTYDQARRPILGSMFQIIRICNMSLANIDKLKDVNAEDINDFKGQAHFDRAYAHFTLFRLWGPMPYLTTVIGPDDPWDVPRLSKRETLVRIAADLDSAATFFEKADLMRRDPGPGVAGHLNSPNQFRPSGVAAKAMKGRALLYAASPLNNEQGVKDWEAAAIANWEAIKIAERFGFDLLSLADYKKNYIGTTYSNEQLWAWYAGTKAYNSGDLAGLNNGIFGASKTSFSGESPTQNTVDKFETKWGDPLNTAADRQAAIAAGHYNDQDPYANRDPRFYIDIIYNTAPVPGYGKAQIYYETVNGAANYGQLLDQTYSGITKTGYYQRKTWGEQSVNNKTSPQYTDPIIRLGELYLNYAEAANEAYGPNGMAPGAGMTALQALNKIRRRAEMPEVLAAYTASKDALRARVKNERTIELCFEGSHYYHDIRRWKDAPEVMTGTLIGMDVEKVPVSAAYPTGFRYTRQPLPATRQVKWKEAMYYLPFNTDDTYKMSKFTPNTVW</sequence>
<keyword evidence="5" id="KW-0998">Cell outer membrane</keyword>
<proteinExistence type="inferred from homology"/>
<comment type="caution">
    <text evidence="9">The sequence shown here is derived from an EMBL/GenBank/DDBJ whole genome shotgun (WGS) entry which is preliminary data.</text>
</comment>
<dbReference type="SUPFAM" id="SSF48452">
    <property type="entry name" value="TPR-like"/>
    <property type="match status" value="1"/>
</dbReference>
<evidence type="ECO:0000256" key="3">
    <source>
        <dbReference type="ARBA" id="ARBA00022729"/>
    </source>
</evidence>
<organism evidence="9 10">
    <name type="scientific">Persicitalea jodogahamensis</name>
    <dbReference type="NCBI Taxonomy" id="402147"/>
    <lineage>
        <taxon>Bacteria</taxon>
        <taxon>Pseudomonadati</taxon>
        <taxon>Bacteroidota</taxon>
        <taxon>Cytophagia</taxon>
        <taxon>Cytophagales</taxon>
        <taxon>Spirosomataceae</taxon>
        <taxon>Persicitalea</taxon>
    </lineage>
</organism>
<dbReference type="GO" id="GO:0009279">
    <property type="term" value="C:cell outer membrane"/>
    <property type="evidence" value="ECO:0007669"/>
    <property type="project" value="UniProtKB-SubCell"/>
</dbReference>
<evidence type="ECO:0000256" key="5">
    <source>
        <dbReference type="ARBA" id="ARBA00023237"/>
    </source>
</evidence>
<accession>A0A8J3G9D9</accession>
<keyword evidence="4" id="KW-0472">Membrane</keyword>
<dbReference type="AlphaFoldDB" id="A0A8J3G9D9"/>
<protein>
    <submittedName>
        <fullName evidence="9">Membrane protein</fullName>
    </submittedName>
</protein>
<dbReference type="InterPro" id="IPR033985">
    <property type="entry name" value="SusD-like_N"/>
</dbReference>
<dbReference type="Pfam" id="PF07980">
    <property type="entry name" value="SusD_RagB"/>
    <property type="match status" value="1"/>
</dbReference>
<comment type="subcellular location">
    <subcellularLocation>
        <location evidence="1">Cell outer membrane</location>
    </subcellularLocation>
</comment>
<dbReference type="InterPro" id="IPR012944">
    <property type="entry name" value="SusD_RagB_dom"/>
</dbReference>
<keyword evidence="3 6" id="KW-0732">Signal</keyword>
<evidence type="ECO:0000259" key="8">
    <source>
        <dbReference type="Pfam" id="PF14322"/>
    </source>
</evidence>
<dbReference type="Gene3D" id="1.25.40.390">
    <property type="match status" value="1"/>
</dbReference>
<name>A0A8J3G9D9_9BACT</name>
<dbReference type="InterPro" id="IPR011990">
    <property type="entry name" value="TPR-like_helical_dom_sf"/>
</dbReference>
<keyword evidence="10" id="KW-1185">Reference proteome</keyword>
<evidence type="ECO:0000313" key="10">
    <source>
        <dbReference type="Proteomes" id="UP000598271"/>
    </source>
</evidence>
<dbReference type="Pfam" id="PF14322">
    <property type="entry name" value="SusD-like_3"/>
    <property type="match status" value="1"/>
</dbReference>
<feature type="domain" description="SusD-like N-terminal" evidence="8">
    <location>
        <begin position="99"/>
        <end position="218"/>
    </location>
</feature>
<comment type="similarity">
    <text evidence="2">Belongs to the SusD family.</text>
</comment>
<dbReference type="RefSeq" id="WP_189563733.1">
    <property type="nucleotide sequence ID" value="NZ_BMXF01000001.1"/>
</dbReference>
<evidence type="ECO:0000259" key="7">
    <source>
        <dbReference type="Pfam" id="PF07980"/>
    </source>
</evidence>
<dbReference type="EMBL" id="BMXF01000001">
    <property type="protein sequence ID" value="GHB62556.1"/>
    <property type="molecule type" value="Genomic_DNA"/>
</dbReference>